<feature type="domain" description="Peptidase M14" evidence="9">
    <location>
        <begin position="46"/>
        <end position="331"/>
    </location>
</feature>
<dbReference type="RefSeq" id="WP_067661489.1">
    <property type="nucleotide sequence ID" value="NZ_FQXG01000010.1"/>
</dbReference>
<dbReference type="STRING" id="299255.SAMN02745129_0039"/>
<comment type="similarity">
    <text evidence="2 7">Belongs to the peptidase M14 family.</text>
</comment>
<evidence type="ECO:0000256" key="3">
    <source>
        <dbReference type="ARBA" id="ARBA00022670"/>
    </source>
</evidence>
<dbReference type="EMBL" id="FQXG01000010">
    <property type="protein sequence ID" value="SHI20804.1"/>
    <property type="molecule type" value="Genomic_DNA"/>
</dbReference>
<keyword evidence="11" id="KW-1185">Reference proteome</keyword>
<gene>
    <name evidence="10" type="ORF">SAMN02745129_0039</name>
</gene>
<dbReference type="SUPFAM" id="SSF53187">
    <property type="entry name" value="Zn-dependent exopeptidases"/>
    <property type="match status" value="1"/>
</dbReference>
<accession>A0A1M5Z9B6</accession>
<dbReference type="OrthoDB" id="9758209at2"/>
<dbReference type="PANTHER" id="PTHR11705:SF143">
    <property type="entry name" value="SLL0236 PROTEIN"/>
    <property type="match status" value="1"/>
</dbReference>
<feature type="chain" id="PRO_5009915422" evidence="8">
    <location>
        <begin position="21"/>
        <end position="831"/>
    </location>
</feature>
<proteinExistence type="inferred from homology"/>
<evidence type="ECO:0000313" key="11">
    <source>
        <dbReference type="Proteomes" id="UP000184268"/>
    </source>
</evidence>
<evidence type="ECO:0000259" key="9">
    <source>
        <dbReference type="PROSITE" id="PS52035"/>
    </source>
</evidence>
<comment type="caution">
    <text evidence="7">Lacks conserved residue(s) required for the propagation of feature annotation.</text>
</comment>
<dbReference type="Gene3D" id="3.40.630.10">
    <property type="entry name" value="Zn peptidases"/>
    <property type="match status" value="1"/>
</dbReference>
<dbReference type="PANTHER" id="PTHR11705">
    <property type="entry name" value="PROTEASE FAMILY M14 CARBOXYPEPTIDASE A,B"/>
    <property type="match status" value="1"/>
</dbReference>
<evidence type="ECO:0000256" key="5">
    <source>
        <dbReference type="ARBA" id="ARBA00022833"/>
    </source>
</evidence>
<dbReference type="Proteomes" id="UP000184268">
    <property type="component" value="Unassembled WGS sequence"/>
</dbReference>
<dbReference type="SMART" id="SM00631">
    <property type="entry name" value="Zn_pept"/>
    <property type="match status" value="1"/>
</dbReference>
<keyword evidence="6" id="KW-0482">Metalloprotease</keyword>
<keyword evidence="8" id="KW-0732">Signal</keyword>
<sequence>MIRPLLLALLGLCLGLPAAASLLPEERYTSQITTPEQHFRGPVGSRHLRYDEVQGYFETLAAQSDRVALETIGYSHQGRPQLVAVISSPDNLARQAELLESRAGVRQGQADEGPLVIWLAYSIHGDEASGLHAANLFAYYLAASNSEEVARWLEQAVILITPSQNPDGNDRFANWVNGHRGTVPSDNNWHREHFQAWPTGRVNHFWADLNRDWLYQAHPESRGRVALFQRWLPQVVSDYHEMAHQSSYFFQPGVPDRTHPLTPKDNQAITARLANHHAKALDGLHQPYFSRETFDDFFYGKGSTYPDINGSVGILFEQATARGLLRATERGPLTLSRGIRNHLATSFSTVRGAMAESEALRSYQLEFFRDSLSEGKRRKGAGYLLSSGGDRSRLAALTAILDSHHIGYGYLSESVSVDEVVFQPGDLFLPFAQPQYRLLEAMLDKRTEFADNTFYDVSAFAVDLAFGLNLATVKRAPEHQAEAPAPTRVTQPELPLHWHLAWHDRFAPAALHQLQLAGIRVRFAENDSVLRGVDGSVQVRPGDLLILADQPGLAPLLAQIEQQLGLRASAVISGQAESGYDPGGRRYHFAKPVKPLVLIGRDVSQYEAGELWYFLDQVVQLDAVLVHAEYALRVPKGEFTHLFLVDGAYNLISPGFADWIDDFVRNGGTVVGWKRGAAQLASWDLINADVRQRAQLERDFAHASDRWLFAQRFGLRAQRTIGGAIVDWQLDTSHPLGFALPGQLPMMKNREFSLLAIRQDEVARYPEQMLRSGFMAEAYQQALVGHSAAVVERRGQGQYILFADNPLFRNFWLGGEKLVANSLFMVPSLRD</sequence>
<evidence type="ECO:0000256" key="2">
    <source>
        <dbReference type="ARBA" id="ARBA00005988"/>
    </source>
</evidence>
<dbReference type="SUPFAM" id="SSF52317">
    <property type="entry name" value="Class I glutamine amidotransferase-like"/>
    <property type="match status" value="1"/>
</dbReference>
<evidence type="ECO:0000256" key="6">
    <source>
        <dbReference type="ARBA" id="ARBA00023049"/>
    </source>
</evidence>
<keyword evidence="4" id="KW-0378">Hydrolase</keyword>
<name>A0A1M5Z9B6_9GAMM</name>
<dbReference type="GO" id="GO:0005615">
    <property type="term" value="C:extracellular space"/>
    <property type="evidence" value="ECO:0007669"/>
    <property type="project" value="TreeGrafter"/>
</dbReference>
<evidence type="ECO:0000256" key="8">
    <source>
        <dbReference type="SAM" id="SignalP"/>
    </source>
</evidence>
<keyword evidence="10" id="KW-0121">Carboxypeptidase</keyword>
<evidence type="ECO:0000256" key="4">
    <source>
        <dbReference type="ARBA" id="ARBA00022801"/>
    </source>
</evidence>
<dbReference type="PROSITE" id="PS52035">
    <property type="entry name" value="PEPTIDASE_M14"/>
    <property type="match status" value="1"/>
</dbReference>
<feature type="signal peptide" evidence="8">
    <location>
        <begin position="1"/>
        <end position="20"/>
    </location>
</feature>
<organism evidence="10 11">
    <name type="scientific">Ferrimonas marina</name>
    <dbReference type="NCBI Taxonomy" id="299255"/>
    <lineage>
        <taxon>Bacteria</taxon>
        <taxon>Pseudomonadati</taxon>
        <taxon>Pseudomonadota</taxon>
        <taxon>Gammaproteobacteria</taxon>
        <taxon>Alteromonadales</taxon>
        <taxon>Ferrimonadaceae</taxon>
        <taxon>Ferrimonas</taxon>
    </lineage>
</organism>
<keyword evidence="3" id="KW-0645">Protease</keyword>
<dbReference type="InterPro" id="IPR029062">
    <property type="entry name" value="Class_I_gatase-like"/>
</dbReference>
<keyword evidence="5" id="KW-0862">Zinc</keyword>
<dbReference type="GO" id="GO:0004181">
    <property type="term" value="F:metallocarboxypeptidase activity"/>
    <property type="evidence" value="ECO:0007669"/>
    <property type="project" value="InterPro"/>
</dbReference>
<protein>
    <submittedName>
        <fullName evidence="10">Zinc carboxypeptidase</fullName>
    </submittedName>
</protein>
<dbReference type="GO" id="GO:0006508">
    <property type="term" value="P:proteolysis"/>
    <property type="evidence" value="ECO:0007669"/>
    <property type="project" value="UniProtKB-KW"/>
</dbReference>
<dbReference type="Pfam" id="PF00246">
    <property type="entry name" value="Peptidase_M14"/>
    <property type="match status" value="1"/>
</dbReference>
<comment type="cofactor">
    <cofactor evidence="1">
        <name>Zn(2+)</name>
        <dbReference type="ChEBI" id="CHEBI:29105"/>
    </cofactor>
</comment>
<dbReference type="AlphaFoldDB" id="A0A1M5Z9B6"/>
<evidence type="ECO:0000256" key="1">
    <source>
        <dbReference type="ARBA" id="ARBA00001947"/>
    </source>
</evidence>
<dbReference type="InterPro" id="IPR000834">
    <property type="entry name" value="Peptidase_M14"/>
</dbReference>
<dbReference type="GO" id="GO:0008270">
    <property type="term" value="F:zinc ion binding"/>
    <property type="evidence" value="ECO:0007669"/>
    <property type="project" value="InterPro"/>
</dbReference>
<reference evidence="10 11" key="1">
    <citation type="submission" date="2016-11" db="EMBL/GenBank/DDBJ databases">
        <authorList>
            <person name="Jaros S."/>
            <person name="Januszkiewicz K."/>
            <person name="Wedrychowicz H."/>
        </authorList>
    </citation>
    <scope>NUCLEOTIDE SEQUENCE [LARGE SCALE GENOMIC DNA]</scope>
    <source>
        <strain evidence="10 11">DSM 16917</strain>
    </source>
</reference>
<evidence type="ECO:0000313" key="10">
    <source>
        <dbReference type="EMBL" id="SHI20804.1"/>
    </source>
</evidence>
<evidence type="ECO:0000256" key="7">
    <source>
        <dbReference type="PROSITE-ProRule" id="PRU01379"/>
    </source>
</evidence>